<sequence>MSTKIDDKTKISGHTTVGDWKSLRLTLLKNIQELPEDAWEKAYEIFDWRIRSRFLDPIDSILEKDLKGGEGFTIVAIQCILIEFLEAFYQGKTYTIKHKDLWVHEYVSSKQLFKDFLLNHTPFKDYFTEKLANVFYSNIRCGLLHEAQTKETSKIRASSRENLIKALDDGNMIIYRTNFQQAILQYIENYKRQLAQDLQLRRNFIRKIDELCGIEHVYYFAYGSNMKLERLLKRLQSGDEPAKIHNYCVVYLENHKFTFNKKGKDGTAKANVFVEEEQEVWGVCYEVDKSALPILARYEGGYDQSYVNVKTKNNKPMRAITYISKSVFSAPQLPSDEYYQKVLEGAQEQGLPEDYIVCNITNHMR</sequence>
<gene>
    <name evidence="4" type="ORF">UABAM_05084</name>
</gene>
<dbReference type="InterPro" id="IPR036568">
    <property type="entry name" value="GGCT-like_sf"/>
</dbReference>
<feature type="active site" description="Proton acceptor" evidence="2">
    <location>
        <position position="299"/>
    </location>
</feature>
<dbReference type="EMBL" id="AP019860">
    <property type="protein sequence ID" value="BBM86698.1"/>
    <property type="molecule type" value="Genomic_DNA"/>
</dbReference>
<dbReference type="SUPFAM" id="SSF110857">
    <property type="entry name" value="Gamma-glutamyl cyclotransferase-like"/>
    <property type="match status" value="1"/>
</dbReference>
<name>A0A5S9IRC2_UABAM</name>
<dbReference type="InterPro" id="IPR013024">
    <property type="entry name" value="GGCT-like"/>
</dbReference>
<feature type="binding site" evidence="3">
    <location>
        <position position="338"/>
    </location>
    <ligand>
        <name>substrate</name>
    </ligand>
</feature>
<dbReference type="Gene3D" id="3.10.490.10">
    <property type="entry name" value="Gamma-glutamyl cyclotransferase-like"/>
    <property type="match status" value="1"/>
</dbReference>
<evidence type="ECO:0000313" key="5">
    <source>
        <dbReference type="Proteomes" id="UP000326354"/>
    </source>
</evidence>
<dbReference type="Pfam" id="PF13772">
    <property type="entry name" value="AIG2_2"/>
    <property type="match status" value="1"/>
</dbReference>
<dbReference type="KEGG" id="uam:UABAM_05084"/>
<dbReference type="RefSeq" id="WP_173013566.1">
    <property type="nucleotide sequence ID" value="NZ_AP019860.1"/>
</dbReference>
<keyword evidence="1" id="KW-0456">Lyase</keyword>
<dbReference type="Proteomes" id="UP000326354">
    <property type="component" value="Chromosome"/>
</dbReference>
<evidence type="ECO:0000256" key="2">
    <source>
        <dbReference type="PIRSR" id="PIRSR617939-1"/>
    </source>
</evidence>
<dbReference type="PANTHER" id="PTHR12935:SF0">
    <property type="entry name" value="GAMMA-GLUTAMYLCYCLOTRANSFERASE"/>
    <property type="match status" value="1"/>
</dbReference>
<dbReference type="PANTHER" id="PTHR12935">
    <property type="entry name" value="GAMMA-GLUTAMYLCYCLOTRANSFERASE"/>
    <property type="match status" value="1"/>
</dbReference>
<reference evidence="4 5" key="1">
    <citation type="submission" date="2019-08" db="EMBL/GenBank/DDBJ databases">
        <title>Complete genome sequence of Candidatus Uab amorphum.</title>
        <authorList>
            <person name="Shiratori T."/>
            <person name="Suzuki S."/>
            <person name="Kakizawa Y."/>
            <person name="Ishida K."/>
        </authorList>
    </citation>
    <scope>NUCLEOTIDE SEQUENCE [LARGE SCALE GENOMIC DNA]</scope>
    <source>
        <strain evidence="4 5">SRT547</strain>
    </source>
</reference>
<feature type="binding site" evidence="3">
    <location>
        <begin position="219"/>
        <end position="224"/>
    </location>
    <ligand>
        <name>substrate</name>
    </ligand>
</feature>
<evidence type="ECO:0008006" key="6">
    <source>
        <dbReference type="Google" id="ProtNLM"/>
    </source>
</evidence>
<accession>A0A5S9IRC2</accession>
<dbReference type="AlphaFoldDB" id="A0A5S9IRC2"/>
<dbReference type="CDD" id="cd06661">
    <property type="entry name" value="GGCT_like"/>
    <property type="match status" value="1"/>
</dbReference>
<evidence type="ECO:0000256" key="3">
    <source>
        <dbReference type="PIRSR" id="PIRSR617939-2"/>
    </source>
</evidence>
<evidence type="ECO:0000256" key="1">
    <source>
        <dbReference type="ARBA" id="ARBA00023239"/>
    </source>
</evidence>
<evidence type="ECO:0000313" key="4">
    <source>
        <dbReference type="EMBL" id="BBM86698.1"/>
    </source>
</evidence>
<keyword evidence="5" id="KW-1185">Reference proteome</keyword>
<protein>
    <recommendedName>
        <fullName evidence="6">Gamma-glutamylcyclotransferase</fullName>
    </recommendedName>
</protein>
<organism evidence="4 5">
    <name type="scientific">Uabimicrobium amorphum</name>
    <dbReference type="NCBI Taxonomy" id="2596890"/>
    <lineage>
        <taxon>Bacteria</taxon>
        <taxon>Pseudomonadati</taxon>
        <taxon>Planctomycetota</taxon>
        <taxon>Candidatus Uabimicrobiia</taxon>
        <taxon>Candidatus Uabimicrobiales</taxon>
        <taxon>Candidatus Uabimicrobiaceae</taxon>
        <taxon>Candidatus Uabimicrobium</taxon>
    </lineage>
</organism>
<dbReference type="GO" id="GO:0003839">
    <property type="term" value="F:gamma-glutamylcyclotransferase activity"/>
    <property type="evidence" value="ECO:0007669"/>
    <property type="project" value="InterPro"/>
</dbReference>
<dbReference type="InterPro" id="IPR017939">
    <property type="entry name" value="G-Glutamylcylcotransferase"/>
</dbReference>
<proteinExistence type="predicted"/>